<gene>
    <name evidence="2" type="ORF">UFOPK2754_01481</name>
</gene>
<organism evidence="2">
    <name type="scientific">freshwater metagenome</name>
    <dbReference type="NCBI Taxonomy" id="449393"/>
    <lineage>
        <taxon>unclassified sequences</taxon>
        <taxon>metagenomes</taxon>
        <taxon>ecological metagenomes</taxon>
    </lineage>
</organism>
<sequence length="127" mass="13625">MIDVDYVMCSRPVGIGARRGQPREVAERVACEQRTSGTVPDTRQQGLGRRAEPHHGAPFAHRCPVVLAQHCAATGGNDERLVTPQQVDQHVVLAVAEPGLTLGGEDLGDLAAERALDRRVEIDMAAV</sequence>
<accession>A0A6J6TFC4</accession>
<evidence type="ECO:0000256" key="1">
    <source>
        <dbReference type="SAM" id="MobiDB-lite"/>
    </source>
</evidence>
<protein>
    <submittedName>
        <fullName evidence="2">Unannotated protein</fullName>
    </submittedName>
</protein>
<name>A0A6J6TFC4_9ZZZZ</name>
<reference evidence="2" key="1">
    <citation type="submission" date="2020-05" db="EMBL/GenBank/DDBJ databases">
        <authorList>
            <person name="Chiriac C."/>
            <person name="Salcher M."/>
            <person name="Ghai R."/>
            <person name="Kavagutti S V."/>
        </authorList>
    </citation>
    <scope>NUCLEOTIDE SEQUENCE</scope>
</reference>
<proteinExistence type="predicted"/>
<feature type="region of interest" description="Disordered" evidence="1">
    <location>
        <begin position="29"/>
        <end position="56"/>
    </location>
</feature>
<dbReference type="EMBL" id="CAEZYR010000049">
    <property type="protein sequence ID" value="CAB4745515.1"/>
    <property type="molecule type" value="Genomic_DNA"/>
</dbReference>
<feature type="compositionally biased region" description="Polar residues" evidence="1">
    <location>
        <begin position="33"/>
        <end position="45"/>
    </location>
</feature>
<evidence type="ECO:0000313" key="2">
    <source>
        <dbReference type="EMBL" id="CAB4745515.1"/>
    </source>
</evidence>
<dbReference type="AlphaFoldDB" id="A0A6J6TFC4"/>